<evidence type="ECO:0000256" key="3">
    <source>
        <dbReference type="ARBA" id="ARBA00022475"/>
    </source>
</evidence>
<evidence type="ECO:0000259" key="13">
    <source>
        <dbReference type="Pfam" id="PF10099"/>
    </source>
</evidence>
<evidence type="ECO:0000256" key="12">
    <source>
        <dbReference type="SAM" id="Phobius"/>
    </source>
</evidence>
<gene>
    <name evidence="14" type="ORF">PSU4_18290</name>
</gene>
<keyword evidence="5 12" id="KW-1133">Transmembrane helix</keyword>
<dbReference type="Gene3D" id="1.10.10.1320">
    <property type="entry name" value="Anti-sigma factor, zinc-finger domain"/>
    <property type="match status" value="1"/>
</dbReference>
<keyword evidence="8" id="KW-0804">Transcription</keyword>
<evidence type="ECO:0000256" key="8">
    <source>
        <dbReference type="ARBA" id="ARBA00023163"/>
    </source>
</evidence>
<accession>A0A511DDI7</accession>
<comment type="subcellular location">
    <subcellularLocation>
        <location evidence="2">Cell membrane</location>
    </subcellularLocation>
    <subcellularLocation>
        <location evidence="1">Membrane</location>
        <topology evidence="1">Single-pass membrane protein</topology>
    </subcellularLocation>
</comment>
<feature type="domain" description="Anti-sigma K factor RskA C-terminal" evidence="13">
    <location>
        <begin position="129"/>
        <end position="273"/>
    </location>
</feature>
<evidence type="ECO:0000256" key="4">
    <source>
        <dbReference type="ARBA" id="ARBA00022692"/>
    </source>
</evidence>
<evidence type="ECO:0000256" key="10">
    <source>
        <dbReference type="ARBA" id="ARBA00030803"/>
    </source>
</evidence>
<feature type="transmembrane region" description="Helical" evidence="12">
    <location>
        <begin position="128"/>
        <end position="146"/>
    </location>
</feature>
<evidence type="ECO:0000313" key="15">
    <source>
        <dbReference type="Proteomes" id="UP000321685"/>
    </source>
</evidence>
<dbReference type="InterPro" id="IPR018764">
    <property type="entry name" value="RskA_C"/>
</dbReference>
<keyword evidence="7 12" id="KW-0472">Membrane</keyword>
<dbReference type="GO" id="GO:0005886">
    <property type="term" value="C:plasma membrane"/>
    <property type="evidence" value="ECO:0007669"/>
    <property type="project" value="UniProtKB-SubCell"/>
</dbReference>
<dbReference type="RefSeq" id="WP_147104913.1">
    <property type="nucleotide sequence ID" value="NZ_BJVJ01000013.1"/>
</dbReference>
<dbReference type="GO" id="GO:0006417">
    <property type="term" value="P:regulation of translation"/>
    <property type="evidence" value="ECO:0007669"/>
    <property type="project" value="TreeGrafter"/>
</dbReference>
<keyword evidence="15" id="KW-1185">Reference proteome</keyword>
<evidence type="ECO:0000256" key="6">
    <source>
        <dbReference type="ARBA" id="ARBA00023015"/>
    </source>
</evidence>
<feature type="compositionally biased region" description="Pro residues" evidence="11">
    <location>
        <begin position="82"/>
        <end position="100"/>
    </location>
</feature>
<dbReference type="PANTHER" id="PTHR37461">
    <property type="entry name" value="ANTI-SIGMA-K FACTOR RSKA"/>
    <property type="match status" value="1"/>
</dbReference>
<evidence type="ECO:0000256" key="5">
    <source>
        <dbReference type="ARBA" id="ARBA00022989"/>
    </source>
</evidence>
<evidence type="ECO:0000313" key="14">
    <source>
        <dbReference type="EMBL" id="GEL22875.1"/>
    </source>
</evidence>
<dbReference type="InterPro" id="IPR041916">
    <property type="entry name" value="Anti_sigma_zinc_sf"/>
</dbReference>
<name>A0A511DDI7_9PSEU</name>
<feature type="region of interest" description="Disordered" evidence="11">
    <location>
        <begin position="78"/>
        <end position="123"/>
    </location>
</feature>
<evidence type="ECO:0000256" key="2">
    <source>
        <dbReference type="ARBA" id="ARBA00004236"/>
    </source>
</evidence>
<keyword evidence="3" id="KW-1003">Cell membrane</keyword>
<organism evidence="14 15">
    <name type="scientific">Pseudonocardia sulfidoxydans NBRC 16205</name>
    <dbReference type="NCBI Taxonomy" id="1223511"/>
    <lineage>
        <taxon>Bacteria</taxon>
        <taxon>Bacillati</taxon>
        <taxon>Actinomycetota</taxon>
        <taxon>Actinomycetes</taxon>
        <taxon>Pseudonocardiales</taxon>
        <taxon>Pseudonocardiaceae</taxon>
        <taxon>Pseudonocardia</taxon>
    </lineage>
</organism>
<evidence type="ECO:0000256" key="1">
    <source>
        <dbReference type="ARBA" id="ARBA00004167"/>
    </source>
</evidence>
<keyword evidence="4 12" id="KW-0812">Transmembrane</keyword>
<proteinExistence type="predicted"/>
<dbReference type="Proteomes" id="UP000321685">
    <property type="component" value="Unassembled WGS sequence"/>
</dbReference>
<reference evidence="14 15" key="1">
    <citation type="submission" date="2019-07" db="EMBL/GenBank/DDBJ databases">
        <title>Whole genome shotgun sequence of Pseudonocardia sulfidoxydans NBRC 16205.</title>
        <authorList>
            <person name="Hosoyama A."/>
            <person name="Uohara A."/>
            <person name="Ohji S."/>
            <person name="Ichikawa N."/>
        </authorList>
    </citation>
    <scope>NUCLEOTIDE SEQUENCE [LARGE SCALE GENOMIC DNA]</scope>
    <source>
        <strain evidence="14 15">NBRC 16205</strain>
    </source>
</reference>
<evidence type="ECO:0000256" key="11">
    <source>
        <dbReference type="SAM" id="MobiDB-lite"/>
    </source>
</evidence>
<protein>
    <recommendedName>
        <fullName evidence="10">Regulator of SigK</fullName>
    </recommendedName>
    <alternativeName>
        <fullName evidence="9">Sigma-K anti-sigma factor RskA</fullName>
    </alternativeName>
</protein>
<dbReference type="Pfam" id="PF10099">
    <property type="entry name" value="RskA_C"/>
    <property type="match status" value="1"/>
</dbReference>
<sequence length="283" mass="29179">MNRPARPGCPRVEQAVGLVLHTLEPDEELQVLAHLPGCPDCTAAVRDAEDALATLGSSVDQVDPPPRLRESILDAAARTPQIGPPPNPAPAPPAPAPGRRPAPSRTAAPTRPPTGGGHRAPRRRTRTLVAAALALIVAAGIGGLAARTVQLQNQRDAQIQQTQTIVDMVAQFDRPGVRHAWLTAEPGQSPVAAVMVDGATRAVVTVGLPTNSAADDTYVLWGMGDGDPRALGTFDVTSAQTGPHDIGSGTATVDYAGYAISLEPGRALPAVPTNVVATGQVEI</sequence>
<dbReference type="OrthoDB" id="5183209at2"/>
<keyword evidence="6" id="KW-0805">Transcription regulation</keyword>
<dbReference type="GO" id="GO:0016989">
    <property type="term" value="F:sigma factor antagonist activity"/>
    <property type="evidence" value="ECO:0007669"/>
    <property type="project" value="TreeGrafter"/>
</dbReference>
<dbReference type="PANTHER" id="PTHR37461:SF1">
    <property type="entry name" value="ANTI-SIGMA-K FACTOR RSKA"/>
    <property type="match status" value="1"/>
</dbReference>
<dbReference type="InterPro" id="IPR051474">
    <property type="entry name" value="Anti-sigma-K/W_factor"/>
</dbReference>
<dbReference type="EMBL" id="BJVJ01000013">
    <property type="protein sequence ID" value="GEL22875.1"/>
    <property type="molecule type" value="Genomic_DNA"/>
</dbReference>
<evidence type="ECO:0000256" key="9">
    <source>
        <dbReference type="ARBA" id="ARBA00029829"/>
    </source>
</evidence>
<comment type="caution">
    <text evidence="14">The sequence shown here is derived from an EMBL/GenBank/DDBJ whole genome shotgun (WGS) entry which is preliminary data.</text>
</comment>
<dbReference type="AlphaFoldDB" id="A0A511DDI7"/>
<evidence type="ECO:0000256" key="7">
    <source>
        <dbReference type="ARBA" id="ARBA00023136"/>
    </source>
</evidence>